<accession>A0A1U7JDU8</accession>
<name>A0A1U7JDU8_9HYPH</name>
<dbReference type="EMBL" id="LVVZ01000032">
    <property type="protein sequence ID" value="OKL42852.1"/>
    <property type="molecule type" value="Genomic_DNA"/>
</dbReference>
<keyword evidence="3" id="KW-1185">Reference proteome</keyword>
<proteinExistence type="predicted"/>
<gene>
    <name evidence="2" type="ORF">A3843_16940</name>
</gene>
<reference evidence="2 3" key="1">
    <citation type="submission" date="2016-03" db="EMBL/GenBank/DDBJ databases">
        <title>Genome sequence of Nesiotobacter sp. nov., a moderately halophilic alphaproteobacterium isolated from the Yellow Sea, China.</title>
        <authorList>
            <person name="Zhang G."/>
            <person name="Zhang R."/>
        </authorList>
    </citation>
    <scope>NUCLEOTIDE SEQUENCE [LARGE SCALE GENOMIC DNA]</scope>
    <source>
        <strain evidence="2 3">WB1-6</strain>
    </source>
</reference>
<protein>
    <submittedName>
        <fullName evidence="2">Uncharacterized protein</fullName>
    </submittedName>
</protein>
<evidence type="ECO:0000256" key="1">
    <source>
        <dbReference type="SAM" id="SignalP"/>
    </source>
</evidence>
<dbReference type="AlphaFoldDB" id="A0A1U7JDU8"/>
<evidence type="ECO:0000313" key="3">
    <source>
        <dbReference type="Proteomes" id="UP000185783"/>
    </source>
</evidence>
<dbReference type="OrthoDB" id="7873550at2"/>
<sequence length="220" mass="24228">MNLKELGLCAGLLVAGASVAGVTTLTATAHAKEASFVQAVNVYEAMVSFPPPIWVSDGDPRAQSEYFRQQNGPQFILEQIPKGQKFESWSQLYAVRGDYLKADQDIPLDSYISMSLQVYVDICGQERISFKPLSGSGASRTILLLCEASPHAPQGSGYGKKTGEVAVFHFAKVKDTFVKVYHEWRGTRFSAQKPETWPVNVDTVQQTIDRLQTIRIGPAQ</sequence>
<dbReference type="RefSeq" id="WP_028481858.1">
    <property type="nucleotide sequence ID" value="NZ_LVVZ01000032.1"/>
</dbReference>
<evidence type="ECO:0000313" key="2">
    <source>
        <dbReference type="EMBL" id="OKL42852.1"/>
    </source>
</evidence>
<feature type="chain" id="PRO_5010535078" evidence="1">
    <location>
        <begin position="21"/>
        <end position="220"/>
    </location>
</feature>
<feature type="signal peptide" evidence="1">
    <location>
        <begin position="1"/>
        <end position="20"/>
    </location>
</feature>
<comment type="caution">
    <text evidence="2">The sequence shown here is derived from an EMBL/GenBank/DDBJ whole genome shotgun (WGS) entry which is preliminary data.</text>
</comment>
<keyword evidence="1" id="KW-0732">Signal</keyword>
<organism evidence="2 3">
    <name type="scientific">Pseudovibrio exalbescens</name>
    <dbReference type="NCBI Taxonomy" id="197461"/>
    <lineage>
        <taxon>Bacteria</taxon>
        <taxon>Pseudomonadati</taxon>
        <taxon>Pseudomonadota</taxon>
        <taxon>Alphaproteobacteria</taxon>
        <taxon>Hyphomicrobiales</taxon>
        <taxon>Stappiaceae</taxon>
        <taxon>Pseudovibrio</taxon>
    </lineage>
</organism>
<dbReference type="Proteomes" id="UP000185783">
    <property type="component" value="Unassembled WGS sequence"/>
</dbReference>